<keyword evidence="2" id="KW-1185">Reference proteome</keyword>
<organism evidence="1 2">
    <name type="scientific">Lophiotrema nucula</name>
    <dbReference type="NCBI Taxonomy" id="690887"/>
    <lineage>
        <taxon>Eukaryota</taxon>
        <taxon>Fungi</taxon>
        <taxon>Dikarya</taxon>
        <taxon>Ascomycota</taxon>
        <taxon>Pezizomycotina</taxon>
        <taxon>Dothideomycetes</taxon>
        <taxon>Pleosporomycetidae</taxon>
        <taxon>Pleosporales</taxon>
        <taxon>Lophiotremataceae</taxon>
        <taxon>Lophiotrema</taxon>
    </lineage>
</organism>
<dbReference type="AlphaFoldDB" id="A0A6A5YJ68"/>
<evidence type="ECO:0000313" key="1">
    <source>
        <dbReference type="EMBL" id="KAF2107013.1"/>
    </source>
</evidence>
<proteinExistence type="predicted"/>
<evidence type="ECO:0000313" key="2">
    <source>
        <dbReference type="Proteomes" id="UP000799770"/>
    </source>
</evidence>
<accession>A0A6A5YJ68</accession>
<dbReference type="Proteomes" id="UP000799770">
    <property type="component" value="Unassembled WGS sequence"/>
</dbReference>
<protein>
    <recommendedName>
        <fullName evidence="3">NACHT domain-containing protein</fullName>
    </recommendedName>
</protein>
<gene>
    <name evidence="1" type="ORF">BDV96DRAFT_606826</name>
</gene>
<dbReference type="EMBL" id="ML977357">
    <property type="protein sequence ID" value="KAF2107013.1"/>
    <property type="molecule type" value="Genomic_DNA"/>
</dbReference>
<dbReference type="PANTHER" id="PTHR10039">
    <property type="entry name" value="AMELOGENIN"/>
    <property type="match status" value="1"/>
</dbReference>
<reference evidence="1" key="1">
    <citation type="journal article" date="2020" name="Stud. Mycol.">
        <title>101 Dothideomycetes genomes: a test case for predicting lifestyles and emergence of pathogens.</title>
        <authorList>
            <person name="Haridas S."/>
            <person name="Albert R."/>
            <person name="Binder M."/>
            <person name="Bloem J."/>
            <person name="Labutti K."/>
            <person name="Salamov A."/>
            <person name="Andreopoulos B."/>
            <person name="Baker S."/>
            <person name="Barry K."/>
            <person name="Bills G."/>
            <person name="Bluhm B."/>
            <person name="Cannon C."/>
            <person name="Castanera R."/>
            <person name="Culley D."/>
            <person name="Daum C."/>
            <person name="Ezra D."/>
            <person name="Gonzalez J."/>
            <person name="Henrissat B."/>
            <person name="Kuo A."/>
            <person name="Liang C."/>
            <person name="Lipzen A."/>
            <person name="Lutzoni F."/>
            <person name="Magnuson J."/>
            <person name="Mondo S."/>
            <person name="Nolan M."/>
            <person name="Ohm R."/>
            <person name="Pangilinan J."/>
            <person name="Park H.-J."/>
            <person name="Ramirez L."/>
            <person name="Alfaro M."/>
            <person name="Sun H."/>
            <person name="Tritt A."/>
            <person name="Yoshinaga Y."/>
            <person name="Zwiers L.-H."/>
            <person name="Turgeon B."/>
            <person name="Goodwin S."/>
            <person name="Spatafora J."/>
            <person name="Crous P."/>
            <person name="Grigoriev I."/>
        </authorList>
    </citation>
    <scope>NUCLEOTIDE SEQUENCE</scope>
    <source>
        <strain evidence="1">CBS 627.86</strain>
    </source>
</reference>
<dbReference type="OrthoDB" id="443402at2759"/>
<evidence type="ECO:0008006" key="3">
    <source>
        <dbReference type="Google" id="ProtNLM"/>
    </source>
</evidence>
<name>A0A6A5YJ68_9PLEO</name>
<dbReference type="PANTHER" id="PTHR10039:SF5">
    <property type="entry name" value="NACHT DOMAIN-CONTAINING PROTEIN"/>
    <property type="match status" value="1"/>
</dbReference>
<sequence length="101" mass="11572">MIDGLDELDGDHSELVELLTTFTNCKLLVSSRPLNVFEIAFELVPGRQLRLQNHTRNDIRKFVRDQFVGWTLVGRNSERDRLADSIVEASQGVFLWTSLVI</sequence>